<evidence type="ECO:0000259" key="1">
    <source>
        <dbReference type="Pfam" id="PF00561"/>
    </source>
</evidence>
<proteinExistence type="predicted"/>
<dbReference type="RefSeq" id="WP_120203778.1">
    <property type="nucleotide sequence ID" value="NZ_CP032514.1"/>
</dbReference>
<dbReference type="Gene3D" id="3.40.50.1820">
    <property type="entry name" value="alpha/beta hydrolase"/>
    <property type="match status" value="1"/>
</dbReference>
<dbReference type="PANTHER" id="PTHR43433:SF1">
    <property type="entry name" value="BLL5160 PROTEIN"/>
    <property type="match status" value="1"/>
</dbReference>
<sequence>MKSVLLRTALGPVEVLLLPGEKPPVAFFPGGHCTARSDCGWSLYTTAGHGVIAFSRPGYGRTAVGDVTAAEFCDAVAACCRQLGVPELAAAVGVSLGGLQAIELAVRHPGLVPRLVLSSSAPSSRPYPDDLGTILTGSLVFSPVTQELTWSAVARLVSTDAGLRLMVSSLSTRPADQWWDSWSQKDRHRARELFTSMSSGRGFMLDMRQGRATRTEYRRQLLGRVPCPALVTGSRTDGAVSITHAWDLAARIPGAALVELDTPTHLFWLGPGQERVHAAVASFLSR</sequence>
<reference evidence="2 3" key="1">
    <citation type="submission" date="2018-09" db="EMBL/GenBank/DDBJ databases">
        <authorList>
            <person name="Li J."/>
        </authorList>
    </citation>
    <scope>NUCLEOTIDE SEQUENCE [LARGE SCALE GENOMIC DNA]</scope>
    <source>
        <strain evidence="2 3">2129</strain>
    </source>
</reference>
<dbReference type="Pfam" id="PF00561">
    <property type="entry name" value="Abhydrolase_1"/>
    <property type="match status" value="1"/>
</dbReference>
<feature type="domain" description="AB hydrolase-1" evidence="1">
    <location>
        <begin position="47"/>
        <end position="266"/>
    </location>
</feature>
<organism evidence="2 3">
    <name type="scientific">Actinomyces lilanjuaniae</name>
    <dbReference type="NCBI Taxonomy" id="2321394"/>
    <lineage>
        <taxon>Bacteria</taxon>
        <taxon>Bacillati</taxon>
        <taxon>Actinomycetota</taxon>
        <taxon>Actinomycetes</taxon>
        <taxon>Actinomycetales</taxon>
        <taxon>Actinomycetaceae</taxon>
        <taxon>Actinomyces</taxon>
    </lineage>
</organism>
<dbReference type="InterPro" id="IPR000073">
    <property type="entry name" value="AB_hydrolase_1"/>
</dbReference>
<dbReference type="PANTHER" id="PTHR43433">
    <property type="entry name" value="HYDROLASE, ALPHA/BETA FOLD FAMILY PROTEIN"/>
    <property type="match status" value="1"/>
</dbReference>
<protein>
    <submittedName>
        <fullName evidence="2">Alpha/beta hydrolase</fullName>
    </submittedName>
</protein>
<dbReference type="GO" id="GO:0016787">
    <property type="term" value="F:hydrolase activity"/>
    <property type="evidence" value="ECO:0007669"/>
    <property type="project" value="UniProtKB-KW"/>
</dbReference>
<dbReference type="SUPFAM" id="SSF53474">
    <property type="entry name" value="alpha/beta-Hydrolases"/>
    <property type="match status" value="1"/>
</dbReference>
<accession>A0ABN5PM03</accession>
<dbReference type="InterPro" id="IPR029058">
    <property type="entry name" value="AB_hydrolase_fold"/>
</dbReference>
<dbReference type="EMBL" id="CP032514">
    <property type="protein sequence ID" value="AYD89295.1"/>
    <property type="molecule type" value="Genomic_DNA"/>
</dbReference>
<gene>
    <name evidence="2" type="ORF">D5R93_03100</name>
</gene>
<keyword evidence="3" id="KW-1185">Reference proteome</keyword>
<dbReference type="Proteomes" id="UP000273001">
    <property type="component" value="Chromosome"/>
</dbReference>
<evidence type="ECO:0000313" key="3">
    <source>
        <dbReference type="Proteomes" id="UP000273001"/>
    </source>
</evidence>
<dbReference type="PRINTS" id="PR00111">
    <property type="entry name" value="ABHYDROLASE"/>
</dbReference>
<keyword evidence="2" id="KW-0378">Hydrolase</keyword>
<name>A0ABN5PM03_9ACTO</name>
<dbReference type="InterPro" id="IPR050471">
    <property type="entry name" value="AB_hydrolase"/>
</dbReference>
<evidence type="ECO:0000313" key="2">
    <source>
        <dbReference type="EMBL" id="AYD89295.1"/>
    </source>
</evidence>